<keyword evidence="4" id="KW-1185">Reference proteome</keyword>
<feature type="region of interest" description="Disordered" evidence="1">
    <location>
        <begin position="774"/>
        <end position="848"/>
    </location>
</feature>
<feature type="compositionally biased region" description="Low complexity" evidence="1">
    <location>
        <begin position="376"/>
        <end position="396"/>
    </location>
</feature>
<feature type="region of interest" description="Disordered" evidence="1">
    <location>
        <begin position="1"/>
        <end position="44"/>
    </location>
</feature>
<feature type="compositionally biased region" description="Acidic residues" evidence="1">
    <location>
        <begin position="825"/>
        <end position="839"/>
    </location>
</feature>
<organism evidence="3 4">
    <name type="scientific">Agromyces neolithicus</name>
    <dbReference type="NCBI Taxonomy" id="269420"/>
    <lineage>
        <taxon>Bacteria</taxon>
        <taxon>Bacillati</taxon>
        <taxon>Actinomycetota</taxon>
        <taxon>Actinomycetes</taxon>
        <taxon>Micrococcales</taxon>
        <taxon>Microbacteriaceae</taxon>
        <taxon>Agromyces</taxon>
    </lineage>
</organism>
<keyword evidence="2" id="KW-0812">Transmembrane</keyword>
<feature type="region of interest" description="Disordered" evidence="1">
    <location>
        <begin position="84"/>
        <end position="106"/>
    </location>
</feature>
<dbReference type="InterPro" id="IPR046112">
    <property type="entry name" value="DUF6049"/>
</dbReference>
<evidence type="ECO:0000256" key="2">
    <source>
        <dbReference type="SAM" id="Phobius"/>
    </source>
</evidence>
<sequence length="848" mass="85941">MSDESIPAARAPGERLQTTDDTVSDDPATGSAATDERGAATGRRRGRGVVLGIAVAAIAAVIAAPLGALAVSDAQSSADAALDTARGSTGSAGSATAGGASEPADDLDGVELHIAPTLDTTITPGAPLAVNVEIENSTAEALAAGTVRLTRAAGPIDGTAELDAWLGTGGDGNAAPADDGVQLLEAESRAVAAGSTALVSFTVPANALGDADDGPVLGLGAEILVDGMLVASTGEAFATSTAPAPDPTSLAIVYPLTVPASATGIFTAEQLEQWTAPLGLLDRQLDAIAGKQVAVGIDPRIIASIRALGSAAPVTATEWLARLGTLTNEIFPLAYADADVALQAQLDLPGLLTPTTFSDLLDPAAFADVEPPPADPNAETPTPTPTAPATGDATPEPTDPSDPAGELPTTEELLAWPYTRTDIAWPADDSIATGDLGYLDAAGLTTAIVAAGNVEPIDGRVDAASAIEGSTAVVADSRLTAALRAASAASTETEWRAAAGQLLAGLAIGAQSGDPTTMLATFDRGASASSDRVADTIDEIAGNPWAVPAGLSDAIGAPPVARTLVDEPEDDQRRAAAERMLAVEVEVTEFATVLEDPRLLTGPVRRDLLALLDVAWLDDPVAWNTAVNTWLTARRTTLESVSVVPSSSVLVVARESPLPTTVLNALPFPATVIVSADPSNGRLIVEDSVEVTVGAESRSNVQVPIAAGVGRGEVTLAVSLSSPTGVQVGETVNIEANVQADWEGLGATILAIAVALFFGFGIWRNIRRRRRQRAEAAAEGSETTDDATRDDSEQPEPEASDAAERSTESAAPESAAPDSGHPEPEASDPEASDPADELDAPASESRND</sequence>
<reference evidence="4" key="1">
    <citation type="journal article" date="2019" name="Int. J. Syst. Evol. Microbiol.">
        <title>The Global Catalogue of Microorganisms (GCM) 10K type strain sequencing project: providing services to taxonomists for standard genome sequencing and annotation.</title>
        <authorList>
            <consortium name="The Broad Institute Genomics Platform"/>
            <consortium name="The Broad Institute Genome Sequencing Center for Infectious Disease"/>
            <person name="Wu L."/>
            <person name="Ma J."/>
        </authorList>
    </citation>
    <scope>NUCLEOTIDE SEQUENCE [LARGE SCALE GENOMIC DNA]</scope>
    <source>
        <strain evidence="4">JCM 14322</strain>
    </source>
</reference>
<feature type="transmembrane region" description="Helical" evidence="2">
    <location>
        <begin position="49"/>
        <end position="71"/>
    </location>
</feature>
<keyword evidence="2" id="KW-0472">Membrane</keyword>
<gene>
    <name evidence="3" type="ORF">GCM10009749_04670</name>
</gene>
<protein>
    <recommendedName>
        <fullName evidence="5">2-oxoglutarate dehydrogenase</fullName>
    </recommendedName>
</protein>
<feature type="transmembrane region" description="Helical" evidence="2">
    <location>
        <begin position="744"/>
        <end position="763"/>
    </location>
</feature>
<feature type="region of interest" description="Disordered" evidence="1">
    <location>
        <begin position="365"/>
        <end position="408"/>
    </location>
</feature>
<proteinExistence type="predicted"/>
<evidence type="ECO:0000313" key="3">
    <source>
        <dbReference type="EMBL" id="GAA1799918.1"/>
    </source>
</evidence>
<keyword evidence="2" id="KW-1133">Transmembrane helix</keyword>
<feature type="compositionally biased region" description="Low complexity" evidence="1">
    <location>
        <begin position="84"/>
        <end position="101"/>
    </location>
</feature>
<comment type="caution">
    <text evidence="3">The sequence shown here is derived from an EMBL/GenBank/DDBJ whole genome shotgun (WGS) entry which is preliminary data.</text>
</comment>
<dbReference type="Proteomes" id="UP001500002">
    <property type="component" value="Unassembled WGS sequence"/>
</dbReference>
<evidence type="ECO:0000256" key="1">
    <source>
        <dbReference type="SAM" id="MobiDB-lite"/>
    </source>
</evidence>
<dbReference type="Pfam" id="PF19516">
    <property type="entry name" value="DUF6049"/>
    <property type="match status" value="1"/>
</dbReference>
<evidence type="ECO:0008006" key="5">
    <source>
        <dbReference type="Google" id="ProtNLM"/>
    </source>
</evidence>
<accession>A0ABP4Y6N1</accession>
<dbReference type="EMBL" id="BAAANJ010000001">
    <property type="protein sequence ID" value="GAA1799918.1"/>
    <property type="molecule type" value="Genomic_DNA"/>
</dbReference>
<dbReference type="RefSeq" id="WP_344292986.1">
    <property type="nucleotide sequence ID" value="NZ_BAAANJ010000001.1"/>
</dbReference>
<name>A0ABP4Y6N1_9MICO</name>
<evidence type="ECO:0000313" key="4">
    <source>
        <dbReference type="Proteomes" id="UP001500002"/>
    </source>
</evidence>